<keyword evidence="4 8" id="KW-1133">Transmembrane helix</keyword>
<evidence type="ECO:0000256" key="5">
    <source>
        <dbReference type="ARBA" id="ARBA00023098"/>
    </source>
</evidence>
<gene>
    <name evidence="9" type="ORF">CSOL1703_00004825</name>
</gene>
<evidence type="ECO:0000256" key="6">
    <source>
        <dbReference type="ARBA" id="ARBA00023136"/>
    </source>
</evidence>
<evidence type="ECO:0000256" key="3">
    <source>
        <dbReference type="ARBA" id="ARBA00022824"/>
    </source>
</evidence>
<organism evidence="9 10">
    <name type="scientific">Clonostachys solani</name>
    <dbReference type="NCBI Taxonomy" id="160281"/>
    <lineage>
        <taxon>Eukaryota</taxon>
        <taxon>Fungi</taxon>
        <taxon>Dikarya</taxon>
        <taxon>Ascomycota</taxon>
        <taxon>Pezizomycotina</taxon>
        <taxon>Sordariomycetes</taxon>
        <taxon>Hypocreomycetidae</taxon>
        <taxon>Hypocreales</taxon>
        <taxon>Bionectriaceae</taxon>
        <taxon>Clonostachys</taxon>
    </lineage>
</organism>
<evidence type="ECO:0000256" key="2">
    <source>
        <dbReference type="ARBA" id="ARBA00022692"/>
    </source>
</evidence>
<protein>
    <recommendedName>
        <fullName evidence="11">Seipin</fullName>
    </recommendedName>
</protein>
<evidence type="ECO:0000256" key="8">
    <source>
        <dbReference type="SAM" id="Phobius"/>
    </source>
</evidence>
<sequence length="388" mass="42906">MLDELFHLNTLQESFRVATSKPVRRALVNTAILISGATTLLGLAAIATALFFQNYVPHRFLTTPVHLQYGSGLNPYGLVSLTSPVLKSAQDYDVSVTLTLPRSPPNLERGNFMVSLHLLRSDISSNLNDPTRLLEDSRNHVQGQKIVFSTRRTALMPYVDPFVSLTSRALFVLYHMFVPSSLFCTMDIPLAEHVSFPSDGDLPASAYIEIEAGQSLQTYTAALNFTAQLRGLRGLMYNYRIPMYIIFTSLFWLCEILFMAGTWGLWGLVMSSSPESSGPYLEGEKFHGTVKKEEEQESEFERKWSSVKPSRASIAVKTEPVVKDEDDDGSSKLLSEIPVEGAEADDEAEDGTEKGSPIDSGIGTGSYSGEGSSVRRRASRNMEPDPRQ</sequence>
<feature type="region of interest" description="Disordered" evidence="7">
    <location>
        <begin position="317"/>
        <end position="388"/>
    </location>
</feature>
<name>A0A9P0EMJ8_9HYPO</name>
<evidence type="ECO:0000313" key="9">
    <source>
        <dbReference type="EMBL" id="CAH0052958.1"/>
    </source>
</evidence>
<evidence type="ECO:0008006" key="11">
    <source>
        <dbReference type="Google" id="ProtNLM"/>
    </source>
</evidence>
<keyword evidence="3" id="KW-0256">Endoplasmic reticulum</keyword>
<accession>A0A9P0EMJ8</accession>
<dbReference type="Pfam" id="PF06775">
    <property type="entry name" value="Seipin"/>
    <property type="match status" value="1"/>
</dbReference>
<reference evidence="10" key="1">
    <citation type="submission" date="2019-06" db="EMBL/GenBank/DDBJ databases">
        <authorList>
            <person name="Broberg M."/>
        </authorList>
    </citation>
    <scope>NUCLEOTIDE SEQUENCE [LARGE SCALE GENOMIC DNA]</scope>
</reference>
<dbReference type="GO" id="GO:0006629">
    <property type="term" value="P:lipid metabolic process"/>
    <property type="evidence" value="ECO:0007669"/>
    <property type="project" value="UniProtKB-KW"/>
</dbReference>
<feature type="transmembrane region" description="Helical" evidence="8">
    <location>
        <begin position="31"/>
        <end position="52"/>
    </location>
</feature>
<dbReference type="GO" id="GO:0140042">
    <property type="term" value="P:lipid droplet formation"/>
    <property type="evidence" value="ECO:0007669"/>
    <property type="project" value="UniProtKB-ARBA"/>
</dbReference>
<dbReference type="InterPro" id="IPR009617">
    <property type="entry name" value="Seipin"/>
</dbReference>
<dbReference type="PANTHER" id="PTHR21212">
    <property type="entry name" value="BERNARDINELLI-SEIP CONGENITAL LIPODYSTROPHY 2 HOMOLOG BSCL2 PROTEIN"/>
    <property type="match status" value="1"/>
</dbReference>
<reference evidence="9 10" key="2">
    <citation type="submission" date="2021-10" db="EMBL/GenBank/DDBJ databases">
        <authorList>
            <person name="Piombo E."/>
        </authorList>
    </citation>
    <scope>NUCLEOTIDE SEQUENCE [LARGE SCALE GENOMIC DNA]</scope>
</reference>
<evidence type="ECO:0000256" key="4">
    <source>
        <dbReference type="ARBA" id="ARBA00022989"/>
    </source>
</evidence>
<dbReference type="PANTHER" id="PTHR21212:SF0">
    <property type="entry name" value="SEIPIN"/>
    <property type="match status" value="1"/>
</dbReference>
<comment type="subcellular location">
    <subcellularLocation>
        <location evidence="1">Endoplasmic reticulum membrane</location>
        <topology evidence="1">Multi-pass membrane protein</topology>
    </subcellularLocation>
</comment>
<keyword evidence="5" id="KW-0443">Lipid metabolism</keyword>
<evidence type="ECO:0000256" key="1">
    <source>
        <dbReference type="ARBA" id="ARBA00004477"/>
    </source>
</evidence>
<dbReference type="EMBL" id="CABFOC020000045">
    <property type="protein sequence ID" value="CAH0052958.1"/>
    <property type="molecule type" value="Genomic_DNA"/>
</dbReference>
<evidence type="ECO:0000256" key="7">
    <source>
        <dbReference type="SAM" id="MobiDB-lite"/>
    </source>
</evidence>
<dbReference type="Proteomes" id="UP000775872">
    <property type="component" value="Unassembled WGS sequence"/>
</dbReference>
<keyword evidence="6 8" id="KW-0472">Membrane</keyword>
<comment type="caution">
    <text evidence="9">The sequence shown here is derived from an EMBL/GenBank/DDBJ whole genome shotgun (WGS) entry which is preliminary data.</text>
</comment>
<dbReference type="OrthoDB" id="3990054at2759"/>
<evidence type="ECO:0000313" key="10">
    <source>
        <dbReference type="Proteomes" id="UP000775872"/>
    </source>
</evidence>
<dbReference type="AlphaFoldDB" id="A0A9P0EMJ8"/>
<keyword evidence="10" id="KW-1185">Reference proteome</keyword>
<feature type="transmembrane region" description="Helical" evidence="8">
    <location>
        <begin position="243"/>
        <end position="266"/>
    </location>
</feature>
<dbReference type="GO" id="GO:0005789">
    <property type="term" value="C:endoplasmic reticulum membrane"/>
    <property type="evidence" value="ECO:0007669"/>
    <property type="project" value="UniProtKB-SubCell"/>
</dbReference>
<keyword evidence="2 8" id="KW-0812">Transmembrane</keyword>
<proteinExistence type="predicted"/>
<dbReference type="CDD" id="cd23995">
    <property type="entry name" value="Seipin_BSCL2_like"/>
    <property type="match status" value="1"/>
</dbReference>